<dbReference type="Gene3D" id="3.40.50.10170">
    <property type="match status" value="1"/>
</dbReference>
<dbReference type="Pfam" id="PF02645">
    <property type="entry name" value="DegV"/>
    <property type="match status" value="1"/>
</dbReference>
<proteinExistence type="predicted"/>
<dbReference type="RefSeq" id="WP_387967242.1">
    <property type="nucleotide sequence ID" value="NZ_JBHSGF010000006.1"/>
</dbReference>
<dbReference type="PANTHER" id="PTHR33434">
    <property type="entry name" value="DEGV DOMAIN-CONTAINING PROTEIN DR_1986-RELATED"/>
    <property type="match status" value="1"/>
</dbReference>
<dbReference type="Gene3D" id="3.30.1180.10">
    <property type="match status" value="1"/>
</dbReference>
<comment type="caution">
    <text evidence="2">The sequence shown here is derived from an EMBL/GenBank/DDBJ whole genome shotgun (WGS) entry which is preliminary data.</text>
</comment>
<sequence>MAGVVVITDSTASLPVERAAALGITVVPLRVVVDGDDLPDDGVTLTRADLADAMRAGATVSTSQPSAETFTEAMVAALDGGADAVVSLHISAELSGTGNTARLAAEEAARQRPGAQVHAVDTRTAAGGTGLAAIAAAEVAAAGGDVERVLAAAREVAARSRVFFVVADLHHLARGGRIGQARAFVGSALGIRPVLGIESGRIAVVETVRGAARARRRLVELAVRAAGGPGAVAPLGAAGPVRVAVHHFDSAVDAEELATMV</sequence>
<accession>A0ABV9DB38</accession>
<dbReference type="Proteomes" id="UP001595955">
    <property type="component" value="Unassembled WGS sequence"/>
</dbReference>
<dbReference type="PANTHER" id="PTHR33434:SF2">
    <property type="entry name" value="FATTY ACID-BINDING PROTEIN TM_1468"/>
    <property type="match status" value="1"/>
</dbReference>
<keyword evidence="3" id="KW-1185">Reference proteome</keyword>
<dbReference type="PROSITE" id="PS51482">
    <property type="entry name" value="DEGV"/>
    <property type="match status" value="1"/>
</dbReference>
<dbReference type="EMBL" id="JBHSGF010000006">
    <property type="protein sequence ID" value="MFC4555459.1"/>
    <property type="molecule type" value="Genomic_DNA"/>
</dbReference>
<keyword evidence="1" id="KW-0446">Lipid-binding</keyword>
<feature type="non-terminal residue" evidence="2">
    <location>
        <position position="261"/>
    </location>
</feature>
<organism evidence="2 3">
    <name type="scientific">Georgenia faecalis</name>
    <dbReference type="NCBI Taxonomy" id="2483799"/>
    <lineage>
        <taxon>Bacteria</taxon>
        <taxon>Bacillati</taxon>
        <taxon>Actinomycetota</taxon>
        <taxon>Actinomycetes</taxon>
        <taxon>Micrococcales</taxon>
        <taxon>Bogoriellaceae</taxon>
        <taxon>Georgenia</taxon>
    </lineage>
</organism>
<evidence type="ECO:0000313" key="3">
    <source>
        <dbReference type="Proteomes" id="UP001595955"/>
    </source>
</evidence>
<dbReference type="InterPro" id="IPR050270">
    <property type="entry name" value="DegV_domain_contain"/>
</dbReference>
<dbReference type="InterPro" id="IPR003797">
    <property type="entry name" value="DegV"/>
</dbReference>
<dbReference type="InterPro" id="IPR043168">
    <property type="entry name" value="DegV_C"/>
</dbReference>
<evidence type="ECO:0000256" key="1">
    <source>
        <dbReference type="ARBA" id="ARBA00023121"/>
    </source>
</evidence>
<protein>
    <submittedName>
        <fullName evidence="2">DegV family protein</fullName>
    </submittedName>
</protein>
<reference evidence="3" key="1">
    <citation type="journal article" date="2019" name="Int. J. Syst. Evol. Microbiol.">
        <title>The Global Catalogue of Microorganisms (GCM) 10K type strain sequencing project: providing services to taxonomists for standard genome sequencing and annotation.</title>
        <authorList>
            <consortium name="The Broad Institute Genomics Platform"/>
            <consortium name="The Broad Institute Genome Sequencing Center for Infectious Disease"/>
            <person name="Wu L."/>
            <person name="Ma J."/>
        </authorList>
    </citation>
    <scope>NUCLEOTIDE SEQUENCE [LARGE SCALE GENOMIC DNA]</scope>
    <source>
        <strain evidence="3">JCM 3369</strain>
    </source>
</reference>
<dbReference type="NCBIfam" id="TIGR00762">
    <property type="entry name" value="DegV"/>
    <property type="match status" value="1"/>
</dbReference>
<evidence type="ECO:0000313" key="2">
    <source>
        <dbReference type="EMBL" id="MFC4555459.1"/>
    </source>
</evidence>
<name>A0ABV9DB38_9MICO</name>
<dbReference type="SUPFAM" id="SSF82549">
    <property type="entry name" value="DAK1/DegV-like"/>
    <property type="match status" value="1"/>
</dbReference>
<gene>
    <name evidence="2" type="ORF">ACFO3F_09395</name>
</gene>